<organism evidence="1 2">
    <name type="scientific">Streptomyces alboflavus</name>
    <dbReference type="NCBI Taxonomy" id="67267"/>
    <lineage>
        <taxon>Bacteria</taxon>
        <taxon>Bacillati</taxon>
        <taxon>Actinomycetota</taxon>
        <taxon>Actinomycetes</taxon>
        <taxon>Kitasatosporales</taxon>
        <taxon>Streptomycetaceae</taxon>
        <taxon>Streptomyces</taxon>
    </lineage>
</organism>
<dbReference type="KEGG" id="salf:SMD44_05099"/>
<dbReference type="Proteomes" id="UP000195880">
    <property type="component" value="Chromosome"/>
</dbReference>
<dbReference type="EMBL" id="CP021748">
    <property type="protein sequence ID" value="ARX85635.1"/>
    <property type="molecule type" value="Genomic_DNA"/>
</dbReference>
<name>A0A1Z1WGR1_9ACTN</name>
<evidence type="ECO:0000313" key="1">
    <source>
        <dbReference type="EMBL" id="ARX85635.1"/>
    </source>
</evidence>
<dbReference type="AlphaFoldDB" id="A0A1Z1WGR1"/>
<dbReference type="InterPro" id="IPR007040">
    <property type="entry name" value="Ribosome_modulation_factor"/>
</dbReference>
<protein>
    <submittedName>
        <fullName evidence="1">Uncharacterized protein</fullName>
    </submittedName>
</protein>
<proteinExistence type="predicted"/>
<dbReference type="RefSeq" id="WP_087885416.1">
    <property type="nucleotide sequence ID" value="NZ_CP021748.1"/>
</dbReference>
<accession>A0A1Z1WGR1</accession>
<sequence length="59" mass="6240">MGAHEDIVKAVTAGRTAGDLGDPPTDCPYPSTSTLRTAWIRGYAERRPLASQGDHADAD</sequence>
<reference evidence="1 2" key="1">
    <citation type="submission" date="2017-05" db="EMBL/GenBank/DDBJ databases">
        <title>Streptomyces alboflavus Genome sequencing and assembly.</title>
        <authorList>
            <person name="Wang Y."/>
            <person name="Du B."/>
            <person name="Ding Y."/>
            <person name="Liu H."/>
            <person name="Hou Q."/>
            <person name="Liu K."/>
            <person name="Wang C."/>
            <person name="Yao L."/>
        </authorList>
    </citation>
    <scope>NUCLEOTIDE SEQUENCE [LARGE SCALE GENOMIC DNA]</scope>
    <source>
        <strain evidence="1 2">MDJK44</strain>
    </source>
</reference>
<keyword evidence="2" id="KW-1185">Reference proteome</keyword>
<dbReference type="NCBIfam" id="NF041887">
    <property type="entry name" value="Rmf_like_phage"/>
    <property type="match status" value="1"/>
</dbReference>
<gene>
    <name evidence="1" type="ORF">SMD44_05099</name>
</gene>
<dbReference type="OrthoDB" id="4261369at2"/>
<dbReference type="NCBIfam" id="NF041886">
    <property type="entry name" value="Rmf_CrpP_fam"/>
    <property type="match status" value="1"/>
</dbReference>
<dbReference type="Pfam" id="PF04957">
    <property type="entry name" value="RMF"/>
    <property type="match status" value="1"/>
</dbReference>
<evidence type="ECO:0000313" key="2">
    <source>
        <dbReference type="Proteomes" id="UP000195880"/>
    </source>
</evidence>